<proteinExistence type="predicted"/>
<feature type="transmembrane region" description="Helical" evidence="1">
    <location>
        <begin position="282"/>
        <end position="307"/>
    </location>
</feature>
<evidence type="ECO:0000256" key="1">
    <source>
        <dbReference type="SAM" id="Phobius"/>
    </source>
</evidence>
<feature type="transmembrane region" description="Helical" evidence="1">
    <location>
        <begin position="227"/>
        <end position="248"/>
    </location>
</feature>
<feature type="transmembrane region" description="Helical" evidence="1">
    <location>
        <begin position="562"/>
        <end position="580"/>
    </location>
</feature>
<feature type="transmembrane region" description="Helical" evidence="1">
    <location>
        <begin position="187"/>
        <end position="207"/>
    </location>
</feature>
<feature type="transmembrane region" description="Helical" evidence="1">
    <location>
        <begin position="440"/>
        <end position="460"/>
    </location>
</feature>
<feature type="transmembrane region" description="Helical" evidence="1">
    <location>
        <begin position="123"/>
        <end position="148"/>
    </location>
</feature>
<organism evidence="2 3">
    <name type="scientific">Phytophthora infestans (strain T30-4)</name>
    <name type="common">Potato late blight agent</name>
    <dbReference type="NCBI Taxonomy" id="403677"/>
    <lineage>
        <taxon>Eukaryota</taxon>
        <taxon>Sar</taxon>
        <taxon>Stramenopiles</taxon>
        <taxon>Oomycota</taxon>
        <taxon>Peronosporomycetes</taxon>
        <taxon>Peronosporales</taxon>
        <taxon>Peronosporaceae</taxon>
        <taxon>Phytophthora</taxon>
    </lineage>
</organism>
<name>D0MXY5_PHYIT</name>
<dbReference type="RefSeq" id="XP_002906632.1">
    <property type="nucleotide sequence ID" value="XM_002906586.1"/>
</dbReference>
<dbReference type="InParanoid" id="D0MXY5"/>
<feature type="transmembrane region" description="Helical" evidence="1">
    <location>
        <begin position="313"/>
        <end position="333"/>
    </location>
</feature>
<protein>
    <recommendedName>
        <fullName evidence="4">Transmembrane protein</fullName>
    </recommendedName>
</protein>
<keyword evidence="1" id="KW-1133">Transmembrane helix</keyword>
<dbReference type="AlphaFoldDB" id="D0MXY5"/>
<reference evidence="3" key="1">
    <citation type="journal article" date="2009" name="Nature">
        <title>Genome sequence and analysis of the Irish potato famine pathogen Phytophthora infestans.</title>
        <authorList>
            <consortium name="The Broad Institute Genome Sequencing Platform"/>
            <person name="Haas B.J."/>
            <person name="Kamoun S."/>
            <person name="Zody M.C."/>
            <person name="Jiang R.H."/>
            <person name="Handsaker R.E."/>
            <person name="Cano L.M."/>
            <person name="Grabherr M."/>
            <person name="Kodira C.D."/>
            <person name="Raffaele S."/>
            <person name="Torto-Alalibo T."/>
            <person name="Bozkurt T.O."/>
            <person name="Ah-Fong A.M."/>
            <person name="Alvarado L."/>
            <person name="Anderson V.L."/>
            <person name="Armstrong M.R."/>
            <person name="Avrova A."/>
            <person name="Baxter L."/>
            <person name="Beynon J."/>
            <person name="Boevink P.C."/>
            <person name="Bollmann S.R."/>
            <person name="Bos J.I."/>
            <person name="Bulone V."/>
            <person name="Cai G."/>
            <person name="Cakir C."/>
            <person name="Carrington J.C."/>
            <person name="Chawner M."/>
            <person name="Conti L."/>
            <person name="Costanzo S."/>
            <person name="Ewan R."/>
            <person name="Fahlgren N."/>
            <person name="Fischbach M.A."/>
            <person name="Fugelstad J."/>
            <person name="Gilroy E.M."/>
            <person name="Gnerre S."/>
            <person name="Green P.J."/>
            <person name="Grenville-Briggs L.J."/>
            <person name="Griffith J."/>
            <person name="Grunwald N.J."/>
            <person name="Horn K."/>
            <person name="Horner N.R."/>
            <person name="Hu C.H."/>
            <person name="Huitema E."/>
            <person name="Jeong D.H."/>
            <person name="Jones A.M."/>
            <person name="Jones J.D."/>
            <person name="Jones R.W."/>
            <person name="Karlsson E.K."/>
            <person name="Kunjeti S.G."/>
            <person name="Lamour K."/>
            <person name="Liu Z."/>
            <person name="Ma L."/>
            <person name="Maclean D."/>
            <person name="Chibucos M.C."/>
            <person name="McDonald H."/>
            <person name="McWalters J."/>
            <person name="Meijer H.J."/>
            <person name="Morgan W."/>
            <person name="Morris P.F."/>
            <person name="Munro C.A."/>
            <person name="O'Neill K."/>
            <person name="Ospina-Giraldo M."/>
            <person name="Pinzon A."/>
            <person name="Pritchard L."/>
            <person name="Ramsahoye B."/>
            <person name="Ren Q."/>
            <person name="Restrepo S."/>
            <person name="Roy S."/>
            <person name="Sadanandom A."/>
            <person name="Savidor A."/>
            <person name="Schornack S."/>
            <person name="Schwartz D.C."/>
            <person name="Schumann U.D."/>
            <person name="Schwessinger B."/>
            <person name="Seyer L."/>
            <person name="Sharpe T."/>
            <person name="Silvar C."/>
            <person name="Song J."/>
            <person name="Studholme D.J."/>
            <person name="Sykes S."/>
            <person name="Thines M."/>
            <person name="van de Vondervoort P.J."/>
            <person name="Phuntumart V."/>
            <person name="Wawra S."/>
            <person name="Weide R."/>
            <person name="Win J."/>
            <person name="Young C."/>
            <person name="Zhou S."/>
            <person name="Fry W."/>
            <person name="Meyers B.C."/>
            <person name="van West P."/>
            <person name="Ristaino J."/>
            <person name="Govers F."/>
            <person name="Birch P.R."/>
            <person name="Whisson S.C."/>
            <person name="Judelson H.S."/>
            <person name="Nusbaum C."/>
        </authorList>
    </citation>
    <scope>NUCLEOTIDE SEQUENCE [LARGE SCALE GENOMIC DNA]</scope>
    <source>
        <strain evidence="3">T30-4</strain>
    </source>
</reference>
<dbReference type="HOGENOM" id="CLU_015038_0_0_1"/>
<dbReference type="EMBL" id="DS028121">
    <property type="protein sequence ID" value="EEY66033.1"/>
    <property type="molecule type" value="Genomic_DNA"/>
</dbReference>
<feature type="transmembrane region" description="Helical" evidence="1">
    <location>
        <begin position="537"/>
        <end position="555"/>
    </location>
</feature>
<evidence type="ECO:0000313" key="3">
    <source>
        <dbReference type="Proteomes" id="UP000006643"/>
    </source>
</evidence>
<gene>
    <name evidence="2" type="ORF">PITG_03572</name>
</gene>
<feature type="transmembrane region" description="Helical" evidence="1">
    <location>
        <begin position="409"/>
        <end position="428"/>
    </location>
</feature>
<dbReference type="eggNOG" id="ENOG502S97C">
    <property type="taxonomic scope" value="Eukaryota"/>
</dbReference>
<evidence type="ECO:0008006" key="4">
    <source>
        <dbReference type="Google" id="ProtNLM"/>
    </source>
</evidence>
<keyword evidence="1" id="KW-0472">Membrane</keyword>
<dbReference type="VEuPathDB" id="FungiDB:PITG_03572"/>
<feature type="transmembrane region" description="Helical" evidence="1">
    <location>
        <begin position="97"/>
        <end position="117"/>
    </location>
</feature>
<feature type="transmembrane region" description="Helical" evidence="1">
    <location>
        <begin position="33"/>
        <end position="52"/>
    </location>
</feature>
<feature type="transmembrane region" description="Helical" evidence="1">
    <location>
        <begin position="359"/>
        <end position="378"/>
    </location>
</feature>
<keyword evidence="1" id="KW-0812">Transmembrane</keyword>
<keyword evidence="3" id="KW-1185">Reference proteome</keyword>
<accession>D0MXY5</accession>
<sequence>MEEEAHKLELEVLSSPLVASREAQFGFQINESVVYLILFSSTAVLHCAIFNFSSELRQFLQVDMYPFGIVLLLSWTFAGLIHFFGGLAGDLVRDRVLLLRRTAVLWGIAVLAFHVAAFQMSSLVSLVSMVSGLLCAGVAHGIVCPNVIALGVESKFSAESEASYLSDVSSTMSDEQQQHYDSGSHNFFTVCFAARLAGSTLVQGYYFVLVDVETFSADNEQTTVDSRGFHCLLLMSFGLMASLIYFCFQSWNYSHSDDFTSSNETIWTWSWTNLVRLCNRVLVGYALLAFVLMTLIGAGFSLVAVLLATRFSLPVRLVAFLLTVTGWLLTMVASSRQLNPTKKHLVRVSRRLGLRSRQLYLAIFAVAFICVSGCVAFLRAQLYSSMLAQVCQTRLLIPGTISTYFNPELLGTAVGTSSLVFIGLFRLLPSLASCPPVTRMCFAMLLYLVSVFLSSVVELYRRQALVSPFVLSRSCGAVHSEFTFIWTSPYMILLGASDALFRVSFQEACHDLVRGSFGSSSRRWTGTVQGAISLAEALGYTTALSLVAVLSRWLFQREPTDMALFFLLLTTVIALTHAMLNRIAARAQDYQRLYFSVR</sequence>
<evidence type="ECO:0000313" key="2">
    <source>
        <dbReference type="EMBL" id="EEY66033.1"/>
    </source>
</evidence>
<dbReference type="Proteomes" id="UP000006643">
    <property type="component" value="Unassembled WGS sequence"/>
</dbReference>
<dbReference type="OMA" id="CAIFNFS"/>
<dbReference type="OrthoDB" id="8904098at2759"/>
<feature type="transmembrane region" description="Helical" evidence="1">
    <location>
        <begin position="64"/>
        <end position="85"/>
    </location>
</feature>
<dbReference type="GeneID" id="9467527"/>
<dbReference type="KEGG" id="pif:PITG_03572"/>